<feature type="region of interest" description="Disordered" evidence="1">
    <location>
        <begin position="65"/>
        <end position="94"/>
    </location>
</feature>
<dbReference type="AlphaFoldDB" id="A0A5E4Q3Z1"/>
<reference evidence="4 5" key="1">
    <citation type="submission" date="2017-07" db="EMBL/GenBank/DDBJ databases">
        <authorList>
            <person name="Talla V."/>
            <person name="Backstrom N."/>
        </authorList>
    </citation>
    <scope>NUCLEOTIDE SEQUENCE [LARGE SCALE GENOMIC DNA]</scope>
</reference>
<proteinExistence type="predicted"/>
<feature type="region of interest" description="Disordered" evidence="1">
    <location>
        <begin position="1"/>
        <end position="30"/>
    </location>
</feature>
<dbReference type="EMBL" id="FZQP02001243">
    <property type="protein sequence ID" value="VVC92253.1"/>
    <property type="molecule type" value="Genomic_DNA"/>
</dbReference>
<evidence type="ECO:0000313" key="4">
    <source>
        <dbReference type="EMBL" id="VVC92254.1"/>
    </source>
</evidence>
<feature type="compositionally biased region" description="Basic residues" evidence="1">
    <location>
        <begin position="1"/>
        <end position="14"/>
    </location>
</feature>
<dbReference type="Proteomes" id="UP000324832">
    <property type="component" value="Unassembled WGS sequence"/>
</dbReference>
<gene>
    <name evidence="3" type="ORF">LSINAPIS_LOCUS4741</name>
    <name evidence="4" type="ORF">LSINAPIS_LOCUS4742</name>
</gene>
<dbReference type="EMBL" id="FZQP02001244">
    <property type="protein sequence ID" value="VVC92254.1"/>
    <property type="molecule type" value="Genomic_DNA"/>
</dbReference>
<evidence type="ECO:0000256" key="1">
    <source>
        <dbReference type="SAM" id="MobiDB-lite"/>
    </source>
</evidence>
<keyword evidence="2" id="KW-0812">Transmembrane</keyword>
<keyword evidence="2" id="KW-1133">Transmembrane helix</keyword>
<sequence>MVKHRKLNAPHKHGNSSETSASSGGNNRSKSKTYKYLTTTIGVICLVIAVYIGTLGYLETRVNTPFDGEKLSSNRALMYPKDTGEATGPEFTSG</sequence>
<evidence type="ECO:0000256" key="2">
    <source>
        <dbReference type="SAM" id="Phobius"/>
    </source>
</evidence>
<feature type="transmembrane region" description="Helical" evidence="2">
    <location>
        <begin position="36"/>
        <end position="58"/>
    </location>
</feature>
<accession>A0A5E4Q3Z1</accession>
<keyword evidence="2" id="KW-0472">Membrane</keyword>
<evidence type="ECO:0000313" key="3">
    <source>
        <dbReference type="EMBL" id="VVC92253.1"/>
    </source>
</evidence>
<keyword evidence="5" id="KW-1185">Reference proteome</keyword>
<feature type="compositionally biased region" description="Polar residues" evidence="1">
    <location>
        <begin position="16"/>
        <end position="28"/>
    </location>
</feature>
<name>A0A5E4Q3Z1_9NEOP</name>
<evidence type="ECO:0000313" key="5">
    <source>
        <dbReference type="Proteomes" id="UP000324832"/>
    </source>
</evidence>
<organism evidence="4 5">
    <name type="scientific">Leptidea sinapis</name>
    <dbReference type="NCBI Taxonomy" id="189913"/>
    <lineage>
        <taxon>Eukaryota</taxon>
        <taxon>Metazoa</taxon>
        <taxon>Ecdysozoa</taxon>
        <taxon>Arthropoda</taxon>
        <taxon>Hexapoda</taxon>
        <taxon>Insecta</taxon>
        <taxon>Pterygota</taxon>
        <taxon>Neoptera</taxon>
        <taxon>Endopterygota</taxon>
        <taxon>Lepidoptera</taxon>
        <taxon>Glossata</taxon>
        <taxon>Ditrysia</taxon>
        <taxon>Papilionoidea</taxon>
        <taxon>Pieridae</taxon>
        <taxon>Dismorphiinae</taxon>
        <taxon>Leptidea</taxon>
    </lineage>
</organism>
<protein>
    <submittedName>
        <fullName evidence="4">Uncharacterized protein</fullName>
    </submittedName>
</protein>